<dbReference type="InterPro" id="IPR032820">
    <property type="entry name" value="ATPase_put"/>
</dbReference>
<dbReference type="InterPro" id="IPR011744">
    <property type="entry name" value="ATPase_gene1"/>
</dbReference>
<evidence type="ECO:0000256" key="1">
    <source>
        <dbReference type="SAM" id="MobiDB-lite"/>
    </source>
</evidence>
<dbReference type="Pfam" id="PF09527">
    <property type="entry name" value="ATPase_gene1"/>
    <property type="match status" value="1"/>
</dbReference>
<feature type="region of interest" description="Disordered" evidence="1">
    <location>
        <begin position="1"/>
        <end position="25"/>
    </location>
</feature>
<sequence>MQGGSFVSDAGDMNDFQEDRRRRDEEFARHVRTKGIRREKGKRPGKASLIFGLGMFGLVGWSIAIPTLMGIALGVWIDSRWPSQYSWTLMMLFIGVILGCLNAWYWVRTMLGIRGRRRRTHDL</sequence>
<reference evidence="3" key="1">
    <citation type="submission" date="2019-03" db="EMBL/GenBank/DDBJ databases">
        <authorList>
            <person name="Hao L."/>
        </authorList>
    </citation>
    <scope>NUCLEOTIDE SEQUENCE</scope>
</reference>
<feature type="transmembrane region" description="Helical" evidence="2">
    <location>
        <begin position="89"/>
        <end position="107"/>
    </location>
</feature>
<evidence type="ECO:0008006" key="4">
    <source>
        <dbReference type="Google" id="ProtNLM"/>
    </source>
</evidence>
<name>A0A485M5L0_9ZZZZ</name>
<dbReference type="NCBIfam" id="TIGR02230">
    <property type="entry name" value="ATPase_gene1"/>
    <property type="match status" value="1"/>
</dbReference>
<accession>A0A485M5L0</accession>
<organism evidence="3">
    <name type="scientific">anaerobic digester metagenome</name>
    <dbReference type="NCBI Taxonomy" id="1263854"/>
    <lineage>
        <taxon>unclassified sequences</taxon>
        <taxon>metagenomes</taxon>
        <taxon>ecological metagenomes</taxon>
    </lineage>
</organism>
<evidence type="ECO:0000256" key="2">
    <source>
        <dbReference type="SAM" id="Phobius"/>
    </source>
</evidence>
<dbReference type="AlphaFoldDB" id="A0A485M5L0"/>
<keyword evidence="2" id="KW-0472">Membrane</keyword>
<gene>
    <name evidence="3" type="ORF">SCFA_30031</name>
</gene>
<evidence type="ECO:0000313" key="3">
    <source>
        <dbReference type="EMBL" id="VFU14502.1"/>
    </source>
</evidence>
<keyword evidence="2" id="KW-1133">Transmembrane helix</keyword>
<dbReference type="EMBL" id="CAADRM010000092">
    <property type="protein sequence ID" value="VFU14502.1"/>
    <property type="molecule type" value="Genomic_DNA"/>
</dbReference>
<proteinExistence type="predicted"/>
<keyword evidence="2" id="KW-0812">Transmembrane</keyword>
<feature type="transmembrane region" description="Helical" evidence="2">
    <location>
        <begin position="47"/>
        <end position="77"/>
    </location>
</feature>
<protein>
    <recommendedName>
        <fullName evidence="4">F0F1-ATPase subunit (ATPase_gene1)</fullName>
    </recommendedName>
</protein>